<dbReference type="PhylomeDB" id="A0A061AP26"/>
<comment type="subcellular location">
    <subcellularLocation>
        <location evidence="2">Cytoplasm</location>
    </subcellularLocation>
</comment>
<evidence type="ECO:0000256" key="4">
    <source>
        <dbReference type="ARBA" id="ARBA00010662"/>
    </source>
</evidence>
<comment type="pathway">
    <text evidence="3">Carbohydrate degradation; pentose phosphate pathway; D-ribulose 5-phosphate from D-glucose 6-phosphate (oxidative stage): step 2/3.</text>
</comment>
<dbReference type="EMBL" id="LK052888">
    <property type="protein sequence ID" value="CDR39310.1"/>
    <property type="molecule type" value="Genomic_DNA"/>
</dbReference>
<dbReference type="PANTHER" id="PTHR11054:SF24">
    <property type="entry name" value="6-PHOSPHOGLUCONOLACTONASE 3-RELATED"/>
    <property type="match status" value="1"/>
</dbReference>
<dbReference type="InterPro" id="IPR037171">
    <property type="entry name" value="NagB/RpiA_transferase-like"/>
</dbReference>
<protein>
    <recommendedName>
        <fullName evidence="7">6-phosphogluconolactonase-like protein</fullName>
    </recommendedName>
</protein>
<dbReference type="Pfam" id="PF01182">
    <property type="entry name" value="Glucosamine_iso"/>
    <property type="match status" value="1"/>
</dbReference>
<dbReference type="SUPFAM" id="SSF100950">
    <property type="entry name" value="NagB/RpiA/CoA transferase-like"/>
    <property type="match status" value="1"/>
</dbReference>
<keyword evidence="5" id="KW-0963">Cytoplasm</keyword>
<dbReference type="NCBIfam" id="TIGR01198">
    <property type="entry name" value="pgl"/>
    <property type="match status" value="1"/>
</dbReference>
<reference evidence="9" key="1">
    <citation type="journal article" date="2014" name="Genome Announc.">
        <title>Genome sequence of the yeast Cyberlindnera fabianii (Hansenula fabianii).</title>
        <authorList>
            <person name="Freel K.C."/>
            <person name="Sarilar V."/>
            <person name="Neuveglise C."/>
            <person name="Devillers H."/>
            <person name="Friedrich A."/>
            <person name="Schacherer J."/>
        </authorList>
    </citation>
    <scope>NUCLEOTIDE SEQUENCE</scope>
    <source>
        <strain evidence="9">YJS4271</strain>
    </source>
</reference>
<dbReference type="CDD" id="cd01400">
    <property type="entry name" value="6PGL"/>
    <property type="match status" value="1"/>
</dbReference>
<keyword evidence="6" id="KW-0378">Hydrolase</keyword>
<evidence type="ECO:0000256" key="1">
    <source>
        <dbReference type="ARBA" id="ARBA00000832"/>
    </source>
</evidence>
<name>A0A061AP26_CYBFA</name>
<sequence length="280" mass="30443">MRARNDGNFITPSSVIALFNESSTITNKYTMVSVFSYADSSDVAAAVARHVVKIQNEVLKTADFFHIAVSGGSMGKVLRSGLIDNEEAHSQIKWDQWKVYFSDERIVPLDHPDSNYGALNEFVLKPLAEKGVRGPTVYTINESLVHETDTKTDSQIAEEYASFIPKQFDLILLGCGPDGHTCSLFPGHPLLKEETLNVAAIADSPKPPPRRITLTFPVLKAAREIAFIAEGAGKAAIFKEIFGAEKTGLPCELVNGLGVPVSWFTNDAALEGVPVTASKY</sequence>
<gene>
    <name evidence="9" type="ORF">CYFA0S_03e02058g</name>
</gene>
<dbReference type="GO" id="GO:0005975">
    <property type="term" value="P:carbohydrate metabolic process"/>
    <property type="evidence" value="ECO:0007669"/>
    <property type="project" value="InterPro"/>
</dbReference>
<proteinExistence type="inferred from homology"/>
<dbReference type="AlphaFoldDB" id="A0A061AP26"/>
<comment type="catalytic activity">
    <reaction evidence="1">
        <text>6-phospho-D-glucono-1,5-lactone + H2O = 6-phospho-D-gluconate + H(+)</text>
        <dbReference type="Rhea" id="RHEA:12556"/>
        <dbReference type="ChEBI" id="CHEBI:15377"/>
        <dbReference type="ChEBI" id="CHEBI:15378"/>
        <dbReference type="ChEBI" id="CHEBI:57955"/>
        <dbReference type="ChEBI" id="CHEBI:58759"/>
        <dbReference type="EC" id="3.1.1.31"/>
    </reaction>
</comment>
<dbReference type="OrthoDB" id="432544at2759"/>
<dbReference type="Gene3D" id="3.40.50.1360">
    <property type="match status" value="1"/>
</dbReference>
<evidence type="ECO:0000256" key="5">
    <source>
        <dbReference type="ARBA" id="ARBA00022490"/>
    </source>
</evidence>
<accession>A0A061AP26</accession>
<evidence type="ECO:0000313" key="9">
    <source>
        <dbReference type="EMBL" id="CDR39310.1"/>
    </source>
</evidence>
<dbReference type="PANTHER" id="PTHR11054">
    <property type="entry name" value="6-PHOSPHOGLUCONOLACTONASE"/>
    <property type="match status" value="1"/>
</dbReference>
<dbReference type="GO" id="GO:0005737">
    <property type="term" value="C:cytoplasm"/>
    <property type="evidence" value="ECO:0007669"/>
    <property type="project" value="UniProtKB-SubCell"/>
</dbReference>
<evidence type="ECO:0000256" key="7">
    <source>
        <dbReference type="RuleBase" id="RU365095"/>
    </source>
</evidence>
<dbReference type="GO" id="GO:0017057">
    <property type="term" value="F:6-phosphogluconolactonase activity"/>
    <property type="evidence" value="ECO:0007669"/>
    <property type="project" value="UniProtKB-EC"/>
</dbReference>
<dbReference type="FunFam" id="3.40.50.1360:FF:000005">
    <property type="entry name" value="6-phosphogluconolactonase"/>
    <property type="match status" value="1"/>
</dbReference>
<evidence type="ECO:0000256" key="3">
    <source>
        <dbReference type="ARBA" id="ARBA00004961"/>
    </source>
</evidence>
<dbReference type="InterPro" id="IPR039104">
    <property type="entry name" value="6PGL"/>
</dbReference>
<evidence type="ECO:0000256" key="6">
    <source>
        <dbReference type="ARBA" id="ARBA00022801"/>
    </source>
</evidence>
<evidence type="ECO:0000256" key="2">
    <source>
        <dbReference type="ARBA" id="ARBA00004496"/>
    </source>
</evidence>
<organism evidence="9">
    <name type="scientific">Cyberlindnera fabianii</name>
    <name type="common">Yeast</name>
    <name type="synonym">Hansenula fabianii</name>
    <dbReference type="NCBI Taxonomy" id="36022"/>
    <lineage>
        <taxon>Eukaryota</taxon>
        <taxon>Fungi</taxon>
        <taxon>Dikarya</taxon>
        <taxon>Ascomycota</taxon>
        <taxon>Saccharomycotina</taxon>
        <taxon>Saccharomycetes</taxon>
        <taxon>Phaffomycetales</taxon>
        <taxon>Phaffomycetaceae</taxon>
        <taxon>Cyberlindnera</taxon>
    </lineage>
</organism>
<feature type="domain" description="Glucosamine/galactosamine-6-phosphate isomerase" evidence="8">
    <location>
        <begin position="39"/>
        <end position="255"/>
    </location>
</feature>
<evidence type="ECO:0000259" key="8">
    <source>
        <dbReference type="Pfam" id="PF01182"/>
    </source>
</evidence>
<comment type="similarity">
    <text evidence="4 7">Belongs to the glucosamine/galactosamine-6-phosphate isomerase family. 6-phosphogluconolactonase subfamily.</text>
</comment>
<dbReference type="GO" id="GO:0006098">
    <property type="term" value="P:pentose-phosphate shunt"/>
    <property type="evidence" value="ECO:0007669"/>
    <property type="project" value="InterPro"/>
</dbReference>
<dbReference type="InterPro" id="IPR005900">
    <property type="entry name" value="6-phosphogluconolactonase_DevB"/>
</dbReference>
<dbReference type="InterPro" id="IPR006148">
    <property type="entry name" value="Glc/Gal-6P_isomerase"/>
</dbReference>
<dbReference type="VEuPathDB" id="FungiDB:BON22_4530"/>